<proteinExistence type="predicted"/>
<evidence type="ECO:0000313" key="1">
    <source>
        <dbReference type="EMBL" id="VBB68707.1"/>
    </source>
</evidence>
<organism evidence="1">
    <name type="scientific">invertebrate metagenome</name>
    <dbReference type="NCBI Taxonomy" id="1711999"/>
    <lineage>
        <taxon>unclassified sequences</taxon>
        <taxon>metagenomes</taxon>
        <taxon>organismal metagenomes</taxon>
    </lineage>
</organism>
<accession>A0A484H4Q0</accession>
<reference evidence="1" key="1">
    <citation type="submission" date="2018-10" db="EMBL/GenBank/DDBJ databases">
        <authorList>
            <person name="Gruber-Vodicka H."/>
            <person name="Jaeckle O."/>
        </authorList>
    </citation>
    <scope>NUCLEOTIDE SEQUENCE</scope>
</reference>
<dbReference type="AlphaFoldDB" id="A0A484H4Q0"/>
<dbReference type="EMBL" id="LR026963">
    <property type="protein sequence ID" value="VBB68707.1"/>
    <property type="molecule type" value="Genomic_DNA"/>
</dbReference>
<protein>
    <submittedName>
        <fullName evidence="1">Uncharacterized protein</fullName>
    </submittedName>
</protein>
<gene>
    <name evidence="1" type="ORF">RIEGSTA812A_PEG_180</name>
</gene>
<name>A0A484H4Q0_9ZZZZ</name>
<sequence length="58" mass="6292">MPIIAHLLSATSGKMLLSPLQAARLAQGIRSTAALYEEGGGHPIFHVNRRPVRCLKRS</sequence>